<dbReference type="InterPro" id="IPR000485">
    <property type="entry name" value="AsnC-type_HTH_dom"/>
</dbReference>
<dbReference type="SMART" id="SM00344">
    <property type="entry name" value="HTH_ASNC"/>
    <property type="match status" value="1"/>
</dbReference>
<keyword evidence="3" id="KW-0804">Transcription</keyword>
<evidence type="ECO:0000256" key="2">
    <source>
        <dbReference type="ARBA" id="ARBA00023125"/>
    </source>
</evidence>
<dbReference type="PROSITE" id="PS50956">
    <property type="entry name" value="HTH_ASNC_2"/>
    <property type="match status" value="1"/>
</dbReference>
<sequence length="322" mass="35128">MEIDVADQLDQQLIQALQLDGRASFSRLAEVLGVSDQTVARRYRRLRSADRVRVVGVPPANHYGHGRWVLRLRCAPGAAPTVATALARRPDTAWVQIVSNGTEVQCITRARAAEESTELLLDRLPRTGRVLDVAAYSLLHTFYGSPGRIRLLDALPRANAQLLGSDPNITGADLPHCDPDDQRLLDVLATDGRIGLADLATATGWSVSTVRRRIDQLRATGALHFYTEFDLAYLGYTAETRLWAAVSPAQLEATGTALAAHPGIVFVAATSGTTNLTATLVCKDSHEIYRYLTNQVAALPAITHLETTPVLRTFKRLGHLLR</sequence>
<evidence type="ECO:0000256" key="1">
    <source>
        <dbReference type="ARBA" id="ARBA00023015"/>
    </source>
</evidence>
<dbReference type="Pfam" id="PF01037">
    <property type="entry name" value="AsnC_trans_reg"/>
    <property type="match status" value="1"/>
</dbReference>
<dbReference type="InterPro" id="IPR019888">
    <property type="entry name" value="Tscrpt_reg_AsnC-like"/>
</dbReference>
<dbReference type="RefSeq" id="WP_218476723.1">
    <property type="nucleotide sequence ID" value="NZ_BAABJN010000018.1"/>
</dbReference>
<evidence type="ECO:0000313" key="6">
    <source>
        <dbReference type="Proteomes" id="UP000694257"/>
    </source>
</evidence>
<accession>A0ABX8RXG2</accession>
<feature type="domain" description="HTH asnC-type" evidence="4">
    <location>
        <begin position="181"/>
        <end position="237"/>
    </location>
</feature>
<keyword evidence="2" id="KW-0238">DNA-binding</keyword>
<dbReference type="Proteomes" id="UP000694257">
    <property type="component" value="Chromosome"/>
</dbReference>
<gene>
    <name evidence="5" type="ORF">KV110_14995</name>
</gene>
<evidence type="ECO:0000313" key="5">
    <source>
        <dbReference type="EMBL" id="QXN94243.1"/>
    </source>
</evidence>
<reference evidence="5 6" key="1">
    <citation type="submission" date="2021-07" db="EMBL/GenBank/DDBJ databases">
        <title>Whole Genome Sequence of Nocardia Iowensis.</title>
        <authorList>
            <person name="Lamm A."/>
            <person name="Collins-Fairclough A.M."/>
            <person name="Bunk B."/>
            <person name="Sproer C."/>
        </authorList>
    </citation>
    <scope>NUCLEOTIDE SEQUENCE [LARGE SCALE GENOMIC DNA]</scope>
    <source>
        <strain evidence="5 6">NRRL 5646</strain>
    </source>
</reference>
<dbReference type="InterPro" id="IPR019887">
    <property type="entry name" value="Tscrpt_reg_AsnC/Lrp_C"/>
</dbReference>
<keyword evidence="6" id="KW-1185">Reference proteome</keyword>
<protein>
    <submittedName>
        <fullName evidence="5">AsnC family transcriptional regulator</fullName>
    </submittedName>
</protein>
<dbReference type="Pfam" id="PF13404">
    <property type="entry name" value="HTH_AsnC-type"/>
    <property type="match status" value="2"/>
</dbReference>
<dbReference type="PANTHER" id="PTHR30154:SF34">
    <property type="entry name" value="TRANSCRIPTIONAL REGULATOR AZLB"/>
    <property type="match status" value="1"/>
</dbReference>
<dbReference type="EMBL" id="CP078145">
    <property type="protein sequence ID" value="QXN94243.1"/>
    <property type="molecule type" value="Genomic_DNA"/>
</dbReference>
<name>A0ABX8RXG2_NOCIO</name>
<dbReference type="PANTHER" id="PTHR30154">
    <property type="entry name" value="LEUCINE-RESPONSIVE REGULATORY PROTEIN"/>
    <property type="match status" value="1"/>
</dbReference>
<evidence type="ECO:0000256" key="3">
    <source>
        <dbReference type="ARBA" id="ARBA00023163"/>
    </source>
</evidence>
<organism evidence="5 6">
    <name type="scientific">Nocardia iowensis</name>
    <dbReference type="NCBI Taxonomy" id="204891"/>
    <lineage>
        <taxon>Bacteria</taxon>
        <taxon>Bacillati</taxon>
        <taxon>Actinomycetota</taxon>
        <taxon>Actinomycetes</taxon>
        <taxon>Mycobacteriales</taxon>
        <taxon>Nocardiaceae</taxon>
        <taxon>Nocardia</taxon>
    </lineage>
</organism>
<evidence type="ECO:0000259" key="4">
    <source>
        <dbReference type="PROSITE" id="PS50956"/>
    </source>
</evidence>
<keyword evidence="1" id="KW-0805">Transcription regulation</keyword>
<proteinExistence type="predicted"/>